<dbReference type="SUPFAM" id="SSF90229">
    <property type="entry name" value="CCCH zinc finger"/>
    <property type="match status" value="1"/>
</dbReference>
<dbReference type="GO" id="GO:0008270">
    <property type="term" value="F:zinc ion binding"/>
    <property type="evidence" value="ECO:0007669"/>
    <property type="project" value="UniProtKB-KW"/>
</dbReference>
<evidence type="ECO:0000313" key="8">
    <source>
        <dbReference type="Proteomes" id="UP000186601"/>
    </source>
</evidence>
<dbReference type="Gene3D" id="4.10.1000.10">
    <property type="entry name" value="Zinc finger, CCCH-type"/>
    <property type="match status" value="1"/>
</dbReference>
<dbReference type="STRING" id="98765.A0A2R6S768"/>
<accession>A0A2R6S768</accession>
<dbReference type="OrthoDB" id="3212436at2759"/>
<evidence type="ECO:0000256" key="4">
    <source>
        <dbReference type="PROSITE-ProRule" id="PRU00723"/>
    </source>
</evidence>
<dbReference type="SMART" id="SM00356">
    <property type="entry name" value="ZnF_C3H1"/>
    <property type="match status" value="2"/>
</dbReference>
<dbReference type="EMBL" id="MLYV02000010">
    <property type="protein sequence ID" value="PSS38019.1"/>
    <property type="molecule type" value="Genomic_DNA"/>
</dbReference>
<feature type="compositionally biased region" description="Basic and acidic residues" evidence="5">
    <location>
        <begin position="34"/>
        <end position="43"/>
    </location>
</feature>
<proteinExistence type="predicted"/>
<dbReference type="InterPro" id="IPR000571">
    <property type="entry name" value="Znf_CCCH"/>
</dbReference>
<name>A0A2R6S768_9APHY</name>
<evidence type="ECO:0000256" key="5">
    <source>
        <dbReference type="SAM" id="MobiDB-lite"/>
    </source>
</evidence>
<dbReference type="PROSITE" id="PS50103">
    <property type="entry name" value="ZF_C3H1"/>
    <property type="match status" value="2"/>
</dbReference>
<gene>
    <name evidence="7" type="ORF">PHLCEN_2v104</name>
</gene>
<feature type="domain" description="C3H1-type" evidence="6">
    <location>
        <begin position="54"/>
        <end position="82"/>
    </location>
</feature>
<feature type="zinc finger region" description="C3H1-type" evidence="4">
    <location>
        <begin position="1"/>
        <end position="28"/>
    </location>
</feature>
<evidence type="ECO:0000259" key="6">
    <source>
        <dbReference type="PROSITE" id="PS50103"/>
    </source>
</evidence>
<dbReference type="InterPro" id="IPR036855">
    <property type="entry name" value="Znf_CCCH_sf"/>
</dbReference>
<keyword evidence="2 4" id="KW-0863">Zinc-finger</keyword>
<evidence type="ECO:0000256" key="1">
    <source>
        <dbReference type="ARBA" id="ARBA00022723"/>
    </source>
</evidence>
<organism evidence="7 8">
    <name type="scientific">Hermanssonia centrifuga</name>
    <dbReference type="NCBI Taxonomy" id="98765"/>
    <lineage>
        <taxon>Eukaryota</taxon>
        <taxon>Fungi</taxon>
        <taxon>Dikarya</taxon>
        <taxon>Basidiomycota</taxon>
        <taxon>Agaricomycotina</taxon>
        <taxon>Agaricomycetes</taxon>
        <taxon>Polyporales</taxon>
        <taxon>Meruliaceae</taxon>
        <taxon>Hermanssonia</taxon>
    </lineage>
</organism>
<keyword evidence="3 4" id="KW-0862">Zinc</keyword>
<dbReference type="Proteomes" id="UP000186601">
    <property type="component" value="Unassembled WGS sequence"/>
</dbReference>
<keyword evidence="1 4" id="KW-0479">Metal-binding</keyword>
<evidence type="ECO:0000256" key="2">
    <source>
        <dbReference type="ARBA" id="ARBA00022771"/>
    </source>
</evidence>
<comment type="caution">
    <text evidence="7">The sequence shown here is derived from an EMBL/GenBank/DDBJ whole genome shotgun (WGS) entry which is preliminary data.</text>
</comment>
<evidence type="ECO:0000256" key="3">
    <source>
        <dbReference type="ARBA" id="ARBA00022833"/>
    </source>
</evidence>
<keyword evidence="8" id="KW-1185">Reference proteome</keyword>
<feature type="domain" description="C3H1-type" evidence="6">
    <location>
        <begin position="1"/>
        <end position="28"/>
    </location>
</feature>
<evidence type="ECO:0000313" key="7">
    <source>
        <dbReference type="EMBL" id="PSS38019.1"/>
    </source>
</evidence>
<reference evidence="7 8" key="1">
    <citation type="submission" date="2018-02" db="EMBL/GenBank/DDBJ databases">
        <title>Genome sequence of the basidiomycete white-rot fungus Phlebia centrifuga.</title>
        <authorList>
            <person name="Granchi Z."/>
            <person name="Peng M."/>
            <person name="de Vries R.P."/>
            <person name="Hilden K."/>
            <person name="Makela M.R."/>
            <person name="Grigoriev I."/>
            <person name="Riley R."/>
        </authorList>
    </citation>
    <scope>NUCLEOTIDE SEQUENCE [LARGE SCALE GENOMIC DNA]</scope>
    <source>
        <strain evidence="7 8">FBCC195</strain>
    </source>
</reference>
<feature type="region of interest" description="Disordered" evidence="5">
    <location>
        <begin position="26"/>
        <end position="54"/>
    </location>
</feature>
<dbReference type="AlphaFoldDB" id="A0A2R6S768"/>
<feature type="zinc finger region" description="C3H1-type" evidence="4">
    <location>
        <begin position="54"/>
        <end position="82"/>
    </location>
</feature>
<protein>
    <recommendedName>
        <fullName evidence="6">C3H1-type domain-containing protein</fullName>
    </recommendedName>
</protein>
<sequence length="226" mass="25114">MSRPRCHFHNKPGGCRKGTRCPFSHLDSSVGNDDGPHDNDTPRGHRGHASSSGGVPSGVCRFFWETGDCRRGFECRYKHEGNPATPPATGPSNSEVAIPAALAPFLSKAGLARLTESGSDVFSTITTPRNPSEVHNQLKRFLFDNYRFRHAPDIHVFLSLLTNATINNATWDNGLLRMNDIFIWDKVSIRAGSDRMTMSFQRGYVPLLQYLSSDFVIKSILSHLIK</sequence>